<proteinExistence type="predicted"/>
<accession>A0A9Q1E6I2</accession>
<organism evidence="2 3">
    <name type="scientific">Synaphobranchus kaupii</name>
    <name type="common">Kaup's arrowtooth eel</name>
    <dbReference type="NCBI Taxonomy" id="118154"/>
    <lineage>
        <taxon>Eukaryota</taxon>
        <taxon>Metazoa</taxon>
        <taxon>Chordata</taxon>
        <taxon>Craniata</taxon>
        <taxon>Vertebrata</taxon>
        <taxon>Euteleostomi</taxon>
        <taxon>Actinopterygii</taxon>
        <taxon>Neopterygii</taxon>
        <taxon>Teleostei</taxon>
        <taxon>Anguilliformes</taxon>
        <taxon>Synaphobranchidae</taxon>
        <taxon>Synaphobranchus</taxon>
    </lineage>
</organism>
<name>A0A9Q1E6I2_SYNKA</name>
<evidence type="ECO:0000256" key="1">
    <source>
        <dbReference type="SAM" id="MobiDB-lite"/>
    </source>
</evidence>
<dbReference type="AlphaFoldDB" id="A0A9Q1E6I2"/>
<dbReference type="EMBL" id="JAINUF010000024">
    <property type="protein sequence ID" value="KAJ8333111.1"/>
    <property type="molecule type" value="Genomic_DNA"/>
</dbReference>
<reference evidence="2" key="1">
    <citation type="journal article" date="2023" name="Science">
        <title>Genome structures resolve the early diversification of teleost fishes.</title>
        <authorList>
            <person name="Parey E."/>
            <person name="Louis A."/>
            <person name="Montfort J."/>
            <person name="Bouchez O."/>
            <person name="Roques C."/>
            <person name="Iampietro C."/>
            <person name="Lluch J."/>
            <person name="Castinel A."/>
            <person name="Donnadieu C."/>
            <person name="Desvignes T."/>
            <person name="Floi Bucao C."/>
            <person name="Jouanno E."/>
            <person name="Wen M."/>
            <person name="Mejri S."/>
            <person name="Dirks R."/>
            <person name="Jansen H."/>
            <person name="Henkel C."/>
            <person name="Chen W.J."/>
            <person name="Zahm M."/>
            <person name="Cabau C."/>
            <person name="Klopp C."/>
            <person name="Thompson A.W."/>
            <person name="Robinson-Rechavi M."/>
            <person name="Braasch I."/>
            <person name="Lecointre G."/>
            <person name="Bobe J."/>
            <person name="Postlethwait J.H."/>
            <person name="Berthelot C."/>
            <person name="Roest Crollius H."/>
            <person name="Guiguen Y."/>
        </authorList>
    </citation>
    <scope>NUCLEOTIDE SEQUENCE</scope>
    <source>
        <strain evidence="2">WJC10195</strain>
    </source>
</reference>
<sequence>MDSTGCLLIIADETGAAAAYQGQRQSKQNCRYYYPMILGVETPLLIHFTLMAVTSDPSMATTGISDGTALNTSTVLRPPVSGATHDRGAAASVWATP</sequence>
<evidence type="ECO:0000313" key="3">
    <source>
        <dbReference type="Proteomes" id="UP001152622"/>
    </source>
</evidence>
<gene>
    <name evidence="2" type="ORF">SKAU_G00420070</name>
</gene>
<protein>
    <submittedName>
        <fullName evidence="2">Uncharacterized protein</fullName>
    </submittedName>
</protein>
<evidence type="ECO:0000313" key="2">
    <source>
        <dbReference type="EMBL" id="KAJ8333111.1"/>
    </source>
</evidence>
<keyword evidence="3" id="KW-1185">Reference proteome</keyword>
<feature type="region of interest" description="Disordered" evidence="1">
    <location>
        <begin position="76"/>
        <end position="97"/>
    </location>
</feature>
<comment type="caution">
    <text evidence="2">The sequence shown here is derived from an EMBL/GenBank/DDBJ whole genome shotgun (WGS) entry which is preliminary data.</text>
</comment>
<dbReference type="Proteomes" id="UP001152622">
    <property type="component" value="Chromosome 24"/>
</dbReference>